<proteinExistence type="predicted"/>
<feature type="compositionally biased region" description="Basic residues" evidence="1">
    <location>
        <begin position="15"/>
        <end position="25"/>
    </location>
</feature>
<dbReference type="PROSITE" id="PS00028">
    <property type="entry name" value="ZINC_FINGER_C2H2_1"/>
    <property type="match status" value="1"/>
</dbReference>
<protein>
    <recommendedName>
        <fullName evidence="2">C2H2-type domain-containing protein</fullName>
    </recommendedName>
</protein>
<dbReference type="OrthoDB" id="5243844at2759"/>
<gene>
    <name evidence="3" type="ORF">FCULG_00012834</name>
</gene>
<dbReference type="InterPro" id="IPR013087">
    <property type="entry name" value="Znf_C2H2_type"/>
</dbReference>
<dbReference type="EMBL" id="PVEM01000014">
    <property type="protein sequence ID" value="PTD03448.1"/>
    <property type="molecule type" value="Genomic_DNA"/>
</dbReference>
<dbReference type="PANTHER" id="PTHR37535:SF3">
    <property type="entry name" value="FLUG DOMAIN-CONTAINING PROTEIN"/>
    <property type="match status" value="1"/>
</dbReference>
<evidence type="ECO:0000313" key="4">
    <source>
        <dbReference type="Proteomes" id="UP000241587"/>
    </source>
</evidence>
<accession>A0A2T4GIN8</accession>
<feature type="region of interest" description="Disordered" evidence="1">
    <location>
        <begin position="1"/>
        <end position="28"/>
    </location>
</feature>
<evidence type="ECO:0000256" key="1">
    <source>
        <dbReference type="SAM" id="MobiDB-lite"/>
    </source>
</evidence>
<evidence type="ECO:0000313" key="3">
    <source>
        <dbReference type="EMBL" id="PTD03448.1"/>
    </source>
</evidence>
<dbReference type="OMA" id="SHIVAMT"/>
<sequence>MPQSTGQPNEAVSKSKGRSKARFNRPSKDAIKQIRKKHVDAIVDSDSHFSEKVRLLRKRVWREWEEYTQELEIDSKHSWKQLCESCPGIYREFKAFLAYYIECSHKTVVSLGPEESEQERTVNSASTIRDVWSALVSVANAKVLNDLRIQFPNQEMVYTLRYTTRGGYDAGPAGQVGRLIPELAKEYGLCRAQLFEKTEMTLDDLLMILKTVWARASRITCAPLKRLAFSGVVILGGIGGWRFESLRQLKYKDIQISWVSHPDDPQPRCVAKIRIHHVKWKANKIERDQTSKYVILNLSFTFYIAVIPFKPICLLSHIVAMTFFRNAFSVDFATPEKILYPDLDPNRTVGFIPLAWKDKMLEEDVFGITYTAYWTLWQRVLLVGGLRTKLKPYSVRVGAGNRLDGKLTPAIRSYVFGNTDSVFRRSYIPVDLPHDLMGIAYGPVAGENQDTISFLHHAFTKRDDCAPVYISKEEFKSFEDRDDIKEWRRQRAALPDLQSEEAKKRSYTKNVLEEKLLQKKRKAYFEQVDVLRSTGQAVSHLQESLSDPRFRQHQLSSESAEQLAPYFIAKEGSYDIASKLVRYLRQIPIEDPVVVPDPGKASSTRSTCLICFKDYNSRAGLTVHVRKSHSEAFEKPLYCLECKHNGQEVLVPAGLAAWSNHTERFHGTKHSPRPPADADRSAHCLLCKQFLSIRGFNLHLRKKHEHQDAFKEEFACPDCLSQSLEFRIKDKNH</sequence>
<keyword evidence="4" id="KW-1185">Reference proteome</keyword>
<dbReference type="Proteomes" id="UP000241587">
    <property type="component" value="Unassembled WGS sequence"/>
</dbReference>
<feature type="compositionally biased region" description="Polar residues" evidence="1">
    <location>
        <begin position="1"/>
        <end position="12"/>
    </location>
</feature>
<dbReference type="AlphaFoldDB" id="A0A2T4GIN8"/>
<dbReference type="PANTHER" id="PTHR37535">
    <property type="entry name" value="FLUG DOMAIN PROTEIN"/>
    <property type="match status" value="1"/>
</dbReference>
<evidence type="ECO:0000259" key="2">
    <source>
        <dbReference type="PROSITE" id="PS00028"/>
    </source>
</evidence>
<dbReference type="InterPro" id="IPR021842">
    <property type="entry name" value="DUF3435"/>
</dbReference>
<comment type="caution">
    <text evidence="3">The sequence shown here is derived from an EMBL/GenBank/DDBJ whole genome shotgun (WGS) entry which is preliminary data.</text>
</comment>
<reference evidence="3 4" key="1">
    <citation type="submission" date="2018-02" db="EMBL/GenBank/DDBJ databases">
        <title>Fusarium culmorum secondary metabolites in fungal-bacterial-plant interactions.</title>
        <authorList>
            <person name="Schmidt R."/>
        </authorList>
    </citation>
    <scope>NUCLEOTIDE SEQUENCE [LARGE SCALE GENOMIC DNA]</scope>
    <source>
        <strain evidence="3 4">PV</strain>
    </source>
</reference>
<organism evidence="3 4">
    <name type="scientific">Fusarium culmorum</name>
    <dbReference type="NCBI Taxonomy" id="5516"/>
    <lineage>
        <taxon>Eukaryota</taxon>
        <taxon>Fungi</taxon>
        <taxon>Dikarya</taxon>
        <taxon>Ascomycota</taxon>
        <taxon>Pezizomycotina</taxon>
        <taxon>Sordariomycetes</taxon>
        <taxon>Hypocreomycetidae</taxon>
        <taxon>Hypocreales</taxon>
        <taxon>Nectriaceae</taxon>
        <taxon>Fusarium</taxon>
    </lineage>
</organism>
<dbReference type="Pfam" id="PF11917">
    <property type="entry name" value="DUF3435"/>
    <property type="match status" value="1"/>
</dbReference>
<name>A0A2T4GIN8_FUSCU</name>
<feature type="domain" description="C2H2-type" evidence="2">
    <location>
        <begin position="608"/>
        <end position="629"/>
    </location>
</feature>